<feature type="region of interest" description="Disordered" evidence="1">
    <location>
        <begin position="147"/>
        <end position="176"/>
    </location>
</feature>
<protein>
    <submittedName>
        <fullName evidence="2">Similar to FKSG60</fullName>
    </submittedName>
</protein>
<dbReference type="AlphaFoldDB" id="Q59FM3"/>
<name>Q59FM3_HUMAN</name>
<feature type="region of interest" description="Disordered" evidence="1">
    <location>
        <begin position="90"/>
        <end position="130"/>
    </location>
</feature>
<sequence>KVSHVYFFLHRHGNHPISQSFPHLSALSIPQNRHCHHGPFSMSCWVLLPDRVVAGQRGSSLPSRGGRAEAPLTSRTGRLAWRGLTPTSLPDGVAAGRRRSSLPRRGGCRTEGLLTSQMGRLPGGGTPHFSEGAVARQRVSSLLRRGGRAETLLTSQTGSRPGRGAPHIPDGAAGQRRFPHLRRWAARQRRSSFPRWDGGRAETVLTFQTGQPGRGAPHIPDDGQPGRDTPHFPDGVAAGQRLQSRLFGRPRQAAGRWL</sequence>
<evidence type="ECO:0000313" key="2">
    <source>
        <dbReference type="EMBL" id="BAD92674.1"/>
    </source>
</evidence>
<organism evidence="2">
    <name type="scientific">Homo sapiens</name>
    <name type="common">Human</name>
    <dbReference type="NCBI Taxonomy" id="9606"/>
    <lineage>
        <taxon>Eukaryota</taxon>
        <taxon>Metazoa</taxon>
        <taxon>Chordata</taxon>
        <taxon>Craniata</taxon>
        <taxon>Vertebrata</taxon>
        <taxon>Euteleostomi</taxon>
        <taxon>Mammalia</taxon>
        <taxon>Eutheria</taxon>
        <taxon>Euarchontoglires</taxon>
        <taxon>Primates</taxon>
        <taxon>Haplorrhini</taxon>
        <taxon>Catarrhini</taxon>
        <taxon>Hominidae</taxon>
        <taxon>Homo</taxon>
    </lineage>
</organism>
<feature type="non-terminal residue" evidence="2">
    <location>
        <position position="1"/>
    </location>
</feature>
<feature type="region of interest" description="Disordered" evidence="1">
    <location>
        <begin position="209"/>
        <end position="233"/>
    </location>
</feature>
<proteinExistence type="evidence at transcript level"/>
<dbReference type="EMBL" id="AB209437">
    <property type="protein sequence ID" value="BAD92674.1"/>
    <property type="molecule type" value="mRNA"/>
</dbReference>
<reference evidence="2" key="1">
    <citation type="submission" date="2005-03" db="EMBL/GenBank/DDBJ databases">
        <title>Homo sapiens protein coding cDNA.</title>
        <authorList>
            <person name="Totoki Y."/>
            <person name="Toyoda A."/>
            <person name="Takeda T."/>
            <person name="Sakaki Y."/>
            <person name="Tanaka A."/>
            <person name="Yokoyama S."/>
            <person name="Ohara O."/>
            <person name="Nagase T."/>
            <person name="Kikuno R.F."/>
        </authorList>
    </citation>
    <scope>NUCLEOTIDE SEQUENCE</scope>
    <source>
        <tissue evidence="2">Brain</tissue>
    </source>
</reference>
<accession>Q59FM3</accession>
<feature type="compositionally biased region" description="Basic and acidic residues" evidence="1">
    <location>
        <begin position="219"/>
        <end position="231"/>
    </location>
</feature>
<evidence type="ECO:0000256" key="1">
    <source>
        <dbReference type="SAM" id="MobiDB-lite"/>
    </source>
</evidence>